<proteinExistence type="predicted"/>
<dbReference type="EMBL" id="QSON01000003">
    <property type="protein sequence ID" value="RGJ06060.1"/>
    <property type="molecule type" value="Genomic_DNA"/>
</dbReference>
<name>A0A174UZX0_9FIRM</name>
<dbReference type="AlphaFoldDB" id="A0A174UZX0"/>
<evidence type="ECO:0000313" key="4">
    <source>
        <dbReference type="Proteomes" id="UP000434223"/>
    </source>
</evidence>
<evidence type="ECO:0000313" key="2">
    <source>
        <dbReference type="EMBL" id="RGJ06060.1"/>
    </source>
</evidence>
<dbReference type="GeneID" id="93150310"/>
<evidence type="ECO:0000313" key="3">
    <source>
        <dbReference type="Proteomes" id="UP000263014"/>
    </source>
</evidence>
<sequence>MDKKRVSIPVLLFSIICTALCTVIASQWYFIKQDGDKYRTQLAGEVVSNDGRQLTIKGQVTNPKGQNGTYVVKYHTGLTVYDSARNEINFSDLQPGSPISVYYHWNIPKYVSPRTEFDELFALEESQQIPDVSAIALLGDDESAKSIDFFNTNLTTP</sequence>
<reference evidence="2 3" key="1">
    <citation type="submission" date="2018-08" db="EMBL/GenBank/DDBJ databases">
        <title>A genome reference for cultivated species of the human gut microbiota.</title>
        <authorList>
            <person name="Zou Y."/>
            <person name="Xue W."/>
            <person name="Luo G."/>
        </authorList>
    </citation>
    <scope>NUCLEOTIDE SEQUENCE [LARGE SCALE GENOMIC DNA]</scope>
    <source>
        <strain evidence="2 3">TM09-12</strain>
    </source>
</reference>
<accession>A0A174UZX0</accession>
<reference evidence="1 4" key="2">
    <citation type="submission" date="2019-09" db="EMBL/GenBank/DDBJ databases">
        <title>Draft genome sequencing of Hungatella hathewayi 123Y-2.</title>
        <authorList>
            <person name="Lv Q."/>
            <person name="Li S."/>
        </authorList>
    </citation>
    <scope>NUCLEOTIDE SEQUENCE [LARGE SCALE GENOMIC DNA]</scope>
    <source>
        <strain evidence="1 4">123Y-2</strain>
    </source>
</reference>
<dbReference type="Proteomes" id="UP000263014">
    <property type="component" value="Unassembled WGS sequence"/>
</dbReference>
<dbReference type="Proteomes" id="UP000434223">
    <property type="component" value="Unassembled WGS sequence"/>
</dbReference>
<dbReference type="RefSeq" id="WP_006777337.1">
    <property type="nucleotide sequence ID" value="NZ_CABJBJ010000011.1"/>
</dbReference>
<dbReference type="EMBL" id="WNME01000003">
    <property type="protein sequence ID" value="MUB62680.1"/>
    <property type="molecule type" value="Genomic_DNA"/>
</dbReference>
<comment type="caution">
    <text evidence="2">The sequence shown here is derived from an EMBL/GenBank/DDBJ whole genome shotgun (WGS) entry which is preliminary data.</text>
</comment>
<evidence type="ECO:0000313" key="1">
    <source>
        <dbReference type="EMBL" id="MUB62680.1"/>
    </source>
</evidence>
<protein>
    <submittedName>
        <fullName evidence="2">Uncharacterized protein</fullName>
    </submittedName>
</protein>
<organism evidence="2 3">
    <name type="scientific">Hungatella hathewayi</name>
    <dbReference type="NCBI Taxonomy" id="154046"/>
    <lineage>
        <taxon>Bacteria</taxon>
        <taxon>Bacillati</taxon>
        <taxon>Bacillota</taxon>
        <taxon>Clostridia</taxon>
        <taxon>Lachnospirales</taxon>
        <taxon>Lachnospiraceae</taxon>
        <taxon>Hungatella</taxon>
    </lineage>
</organism>
<dbReference type="OrthoDB" id="1938567at2"/>
<gene>
    <name evidence="2" type="ORF">DXD79_08645</name>
    <name evidence="1" type="ORF">GNE07_06335</name>
</gene>